<dbReference type="SUPFAM" id="SSF55277">
    <property type="entry name" value="GYF domain"/>
    <property type="match status" value="1"/>
</dbReference>
<name>A0AAD5VFP1_9APHY</name>
<evidence type="ECO:0000313" key="4">
    <source>
        <dbReference type="Proteomes" id="UP001212997"/>
    </source>
</evidence>
<dbReference type="PROSITE" id="PS50829">
    <property type="entry name" value="GYF"/>
    <property type="match status" value="1"/>
</dbReference>
<gene>
    <name evidence="3" type="ORF">NLI96_g1578</name>
</gene>
<feature type="domain" description="GYF" evidence="2">
    <location>
        <begin position="348"/>
        <end position="409"/>
    </location>
</feature>
<organism evidence="3 4">
    <name type="scientific">Meripilus lineatus</name>
    <dbReference type="NCBI Taxonomy" id="2056292"/>
    <lineage>
        <taxon>Eukaryota</taxon>
        <taxon>Fungi</taxon>
        <taxon>Dikarya</taxon>
        <taxon>Basidiomycota</taxon>
        <taxon>Agaricomycotina</taxon>
        <taxon>Agaricomycetes</taxon>
        <taxon>Polyporales</taxon>
        <taxon>Meripilaceae</taxon>
        <taxon>Meripilus</taxon>
    </lineage>
</organism>
<feature type="region of interest" description="Disordered" evidence="1">
    <location>
        <begin position="1"/>
        <end position="162"/>
    </location>
</feature>
<feature type="compositionally biased region" description="Basic and acidic residues" evidence="1">
    <location>
        <begin position="97"/>
        <end position="107"/>
    </location>
</feature>
<dbReference type="EMBL" id="JANAWD010000031">
    <property type="protein sequence ID" value="KAJ3490223.1"/>
    <property type="molecule type" value="Genomic_DNA"/>
</dbReference>
<evidence type="ECO:0000256" key="1">
    <source>
        <dbReference type="SAM" id="MobiDB-lite"/>
    </source>
</evidence>
<feature type="region of interest" description="Disordered" evidence="1">
    <location>
        <begin position="212"/>
        <end position="234"/>
    </location>
</feature>
<feature type="region of interest" description="Disordered" evidence="1">
    <location>
        <begin position="264"/>
        <end position="301"/>
    </location>
</feature>
<accession>A0AAD5VFP1</accession>
<reference evidence="3" key="1">
    <citation type="submission" date="2022-07" db="EMBL/GenBank/DDBJ databases">
        <title>Genome Sequence of Physisporinus lineatus.</title>
        <authorList>
            <person name="Buettner E."/>
        </authorList>
    </citation>
    <scope>NUCLEOTIDE SEQUENCE</scope>
    <source>
        <strain evidence="3">VT162</strain>
    </source>
</reference>
<dbReference type="PANTHER" id="PTHR13138">
    <property type="entry name" value="PROTEIN LIN1"/>
    <property type="match status" value="1"/>
</dbReference>
<dbReference type="Gene3D" id="3.30.1490.40">
    <property type="match status" value="1"/>
</dbReference>
<dbReference type="InterPro" id="IPR035445">
    <property type="entry name" value="GYF-like_dom_sf"/>
</dbReference>
<feature type="compositionally biased region" description="Basic residues" evidence="1">
    <location>
        <begin position="1"/>
        <end position="10"/>
    </location>
</feature>
<evidence type="ECO:0000313" key="3">
    <source>
        <dbReference type="EMBL" id="KAJ3490223.1"/>
    </source>
</evidence>
<sequence length="409" mass="45678">MPPRPVHKRAAASNGEGSSQHAAKKTRFVEPEDDPANFADNVDSQLENPSAHRKGRVKTEGYESDSSDDGEGVVLSRRAGGADKDGEDEDDDMFNLGDKDETQKDDAGMGGKKKKEEYLMGGIMEGQEFGKRGSGEESDEEESEDEGEPEDEDDAERRKKAGMGYELSSFNMREEMEEGKFAADGTYVRSFDPHAVHDRWMDGVDDKEIKKARKSHKMQAKIEKEKMRAEERELQQLGGKEDIEKEMLRLLKKGETVLEALQRLGAKAKKSAPSKKKPPTRSKTDDTTMAVDKPPPKPASDIDTITHLASLLMSLGETDVYSKTYEELVRSVRSAGKVDRSWVPPSADVKYEYKWDVPGATAEEGQIFGPYSEEEMRSWYKASYFGAAGEKIKIRPVEGEWGDWDDVVS</sequence>
<feature type="compositionally biased region" description="Basic and acidic residues" evidence="1">
    <location>
        <begin position="220"/>
        <end position="234"/>
    </location>
</feature>
<comment type="caution">
    <text evidence="3">The sequence shown here is derived from an EMBL/GenBank/DDBJ whole genome shotgun (WGS) entry which is preliminary data.</text>
</comment>
<dbReference type="InterPro" id="IPR003169">
    <property type="entry name" value="GYF"/>
</dbReference>
<keyword evidence="4" id="KW-1185">Reference proteome</keyword>
<dbReference type="PANTHER" id="PTHR13138:SF3">
    <property type="entry name" value="CD2 ANTIGEN CYTOPLASMIC TAIL-BINDING PROTEIN 2"/>
    <property type="match status" value="1"/>
</dbReference>
<evidence type="ECO:0000259" key="2">
    <source>
        <dbReference type="PROSITE" id="PS50829"/>
    </source>
</evidence>
<dbReference type="InterPro" id="IPR039905">
    <property type="entry name" value="CD2BP2/Lin1"/>
</dbReference>
<dbReference type="AlphaFoldDB" id="A0AAD5VFP1"/>
<dbReference type="GO" id="GO:0005682">
    <property type="term" value="C:U5 snRNP"/>
    <property type="evidence" value="ECO:0007669"/>
    <property type="project" value="InterPro"/>
</dbReference>
<dbReference type="Pfam" id="PF02213">
    <property type="entry name" value="GYF"/>
    <property type="match status" value="1"/>
</dbReference>
<feature type="compositionally biased region" description="Basic residues" evidence="1">
    <location>
        <begin position="266"/>
        <end position="280"/>
    </location>
</feature>
<feature type="compositionally biased region" description="Acidic residues" evidence="1">
    <location>
        <begin position="136"/>
        <end position="154"/>
    </location>
</feature>
<protein>
    <recommendedName>
        <fullName evidence="2">GYF domain-containing protein</fullName>
    </recommendedName>
</protein>
<dbReference type="Proteomes" id="UP001212997">
    <property type="component" value="Unassembled WGS sequence"/>
</dbReference>
<proteinExistence type="predicted"/>
<dbReference type="SMART" id="SM00444">
    <property type="entry name" value="GYF"/>
    <property type="match status" value="1"/>
</dbReference>
<feature type="compositionally biased region" description="Acidic residues" evidence="1">
    <location>
        <begin position="62"/>
        <end position="71"/>
    </location>
</feature>